<keyword evidence="2" id="KW-1185">Reference proteome</keyword>
<gene>
    <name evidence="1" type="ORF">NUW58_g2089</name>
</gene>
<reference evidence="1" key="1">
    <citation type="submission" date="2022-10" db="EMBL/GenBank/DDBJ databases">
        <title>Genome Sequence of Xylaria curta.</title>
        <authorList>
            <person name="Buettner E."/>
        </authorList>
    </citation>
    <scope>NUCLEOTIDE SEQUENCE</scope>
    <source>
        <strain evidence="1">Babe10</strain>
    </source>
</reference>
<sequence>MSLLRLQVRPACGILRCHLGTSSTARVPAYKTQNFPRFQRPSRQMASVAKATPLTIPHLTAPSFEHARQRYHVDSVNEHLQQKGILKISLGFPDPDSQYLKELVISLHEHHGHQLPISHSASQGWFWDVRPSSTSFQTANHQARSETMENFPWHTDCSYEELPPRFFALHVLQHDRFGGGALSIMNIQQLSESLSASTRTSLMRQEYNITIPLEFIKEPTKQNIVGSILAADQEGQPGIMRYRRDILTPLTERASKALQELDMSLERTEAQSRSRVDLAAEDIPAGSIILMNNHRWLHARNNINDPKRHLRRVRWDAVPFPGAA</sequence>
<organism evidence="1 2">
    <name type="scientific">Xylaria curta</name>
    <dbReference type="NCBI Taxonomy" id="42375"/>
    <lineage>
        <taxon>Eukaryota</taxon>
        <taxon>Fungi</taxon>
        <taxon>Dikarya</taxon>
        <taxon>Ascomycota</taxon>
        <taxon>Pezizomycotina</taxon>
        <taxon>Sordariomycetes</taxon>
        <taxon>Xylariomycetidae</taxon>
        <taxon>Xylariales</taxon>
        <taxon>Xylariaceae</taxon>
        <taxon>Xylaria</taxon>
    </lineage>
</organism>
<dbReference type="Proteomes" id="UP001143856">
    <property type="component" value="Unassembled WGS sequence"/>
</dbReference>
<comment type="caution">
    <text evidence="1">The sequence shown here is derived from an EMBL/GenBank/DDBJ whole genome shotgun (WGS) entry which is preliminary data.</text>
</comment>
<name>A0ACC1PIG1_9PEZI</name>
<evidence type="ECO:0000313" key="1">
    <source>
        <dbReference type="EMBL" id="KAJ2992669.1"/>
    </source>
</evidence>
<accession>A0ACC1PIG1</accession>
<proteinExistence type="predicted"/>
<evidence type="ECO:0000313" key="2">
    <source>
        <dbReference type="Proteomes" id="UP001143856"/>
    </source>
</evidence>
<dbReference type="EMBL" id="JAPDGR010000254">
    <property type="protein sequence ID" value="KAJ2992669.1"/>
    <property type="molecule type" value="Genomic_DNA"/>
</dbReference>
<protein>
    <submittedName>
        <fullName evidence="1">Uncharacterized protein</fullName>
    </submittedName>
</protein>